<comment type="catalytic activity">
    <reaction evidence="1 6">
        <text>[protein]-peptidylproline (omega=180) = [protein]-peptidylproline (omega=0)</text>
        <dbReference type="Rhea" id="RHEA:16237"/>
        <dbReference type="Rhea" id="RHEA-COMP:10747"/>
        <dbReference type="Rhea" id="RHEA-COMP:10748"/>
        <dbReference type="ChEBI" id="CHEBI:83833"/>
        <dbReference type="ChEBI" id="CHEBI:83834"/>
        <dbReference type="EC" id="5.2.1.8"/>
    </reaction>
</comment>
<dbReference type="AlphaFoldDB" id="A0A8D1E909"/>
<evidence type="ECO:0000256" key="2">
    <source>
        <dbReference type="ARBA" id="ARBA00013194"/>
    </source>
</evidence>
<keyword evidence="3 6" id="KW-0697">Rotamase</keyword>
<evidence type="ECO:0000256" key="3">
    <source>
        <dbReference type="ARBA" id="ARBA00023110"/>
    </source>
</evidence>
<dbReference type="PROSITE" id="PS50059">
    <property type="entry name" value="FKBP_PPIASE"/>
    <property type="match status" value="1"/>
</dbReference>
<evidence type="ECO:0000313" key="8">
    <source>
        <dbReference type="Ensembl" id="ENSSSCP00040018860.1"/>
    </source>
</evidence>
<dbReference type="GO" id="GO:0003755">
    <property type="term" value="F:peptidyl-prolyl cis-trans isomerase activity"/>
    <property type="evidence" value="ECO:0007669"/>
    <property type="project" value="UniProtKB-KW"/>
</dbReference>
<evidence type="ECO:0000259" key="7">
    <source>
        <dbReference type="PROSITE" id="PS50059"/>
    </source>
</evidence>
<dbReference type="Pfam" id="PF00254">
    <property type="entry name" value="FKBP_C"/>
    <property type="match status" value="1"/>
</dbReference>
<dbReference type="InterPro" id="IPR001179">
    <property type="entry name" value="PPIase_FKBP_dom"/>
</dbReference>
<dbReference type="Gene3D" id="3.10.50.40">
    <property type="match status" value="1"/>
</dbReference>
<dbReference type="EC" id="5.2.1.8" evidence="2 6"/>
<evidence type="ECO:0000256" key="6">
    <source>
        <dbReference type="PROSITE-ProRule" id="PRU00277"/>
    </source>
</evidence>
<comment type="similarity">
    <text evidence="5">Belongs to the FKBP-type PPIase family. FKBP1 subfamily.</text>
</comment>
<dbReference type="Ensembl" id="ENSSSCT00040044895.1">
    <property type="protein sequence ID" value="ENSSSCP00040018860.1"/>
    <property type="gene ID" value="ENSSSCG00040032952.1"/>
</dbReference>
<evidence type="ECO:0000256" key="4">
    <source>
        <dbReference type="ARBA" id="ARBA00023235"/>
    </source>
</evidence>
<dbReference type="PANTHER" id="PTHR10516:SF301">
    <property type="entry name" value="PEPTIDYL-PROLYL CIS-TRANS ISOMERASE FKBP1A-RELATED"/>
    <property type="match status" value="1"/>
</dbReference>
<dbReference type="FunFam" id="3.10.50.40:FF:000025">
    <property type="entry name" value="Peptidylprolyl isomerase"/>
    <property type="match status" value="1"/>
</dbReference>
<dbReference type="SUPFAM" id="SSF54534">
    <property type="entry name" value="FKBP-like"/>
    <property type="match status" value="1"/>
</dbReference>
<sequence>MGVQVETISPGDGRTFPKRGQTCVVHYTGMLEDGKKFDSSRDRNKPFKFVLGKQEVIRGWEEGVAQMSVGQRAKLTISPDYAYDVPWRDLVPPDAHECAPGFCWRRTRLCVNIFPDRVCSVTGFALPLSPRMCVDLNYMP</sequence>
<protein>
    <recommendedName>
        <fullName evidence="2 6">peptidylprolyl isomerase</fullName>
        <ecNumber evidence="2 6">5.2.1.8</ecNumber>
    </recommendedName>
</protein>
<dbReference type="InterPro" id="IPR050689">
    <property type="entry name" value="FKBP-type_PPIase"/>
</dbReference>
<dbReference type="PANTHER" id="PTHR10516">
    <property type="entry name" value="PEPTIDYL-PROLYL CIS-TRANS ISOMERASE"/>
    <property type="match status" value="1"/>
</dbReference>
<accession>A0A8D1E909</accession>
<reference evidence="8" key="1">
    <citation type="submission" date="2025-08" db="UniProtKB">
        <authorList>
            <consortium name="Ensembl"/>
        </authorList>
    </citation>
    <scope>IDENTIFICATION</scope>
</reference>
<name>A0A8D1E909_PIG</name>
<evidence type="ECO:0000256" key="1">
    <source>
        <dbReference type="ARBA" id="ARBA00000971"/>
    </source>
</evidence>
<keyword evidence="4 6" id="KW-0413">Isomerase</keyword>
<organism evidence="8 9">
    <name type="scientific">Sus scrofa</name>
    <name type="common">Pig</name>
    <dbReference type="NCBI Taxonomy" id="9823"/>
    <lineage>
        <taxon>Eukaryota</taxon>
        <taxon>Metazoa</taxon>
        <taxon>Chordata</taxon>
        <taxon>Craniata</taxon>
        <taxon>Vertebrata</taxon>
        <taxon>Euteleostomi</taxon>
        <taxon>Mammalia</taxon>
        <taxon>Eutheria</taxon>
        <taxon>Laurasiatheria</taxon>
        <taxon>Artiodactyla</taxon>
        <taxon>Suina</taxon>
        <taxon>Suidae</taxon>
        <taxon>Sus</taxon>
    </lineage>
</organism>
<dbReference type="InterPro" id="IPR046357">
    <property type="entry name" value="PPIase_dom_sf"/>
</dbReference>
<proteinExistence type="inferred from homology"/>
<dbReference type="Proteomes" id="UP000694722">
    <property type="component" value="Unplaced"/>
</dbReference>
<feature type="domain" description="PPIase FKBP-type" evidence="7">
    <location>
        <begin position="20"/>
        <end position="95"/>
    </location>
</feature>
<evidence type="ECO:0000313" key="9">
    <source>
        <dbReference type="Proteomes" id="UP000694722"/>
    </source>
</evidence>
<gene>
    <name evidence="8" type="primary">FKBP1A</name>
</gene>
<evidence type="ECO:0000256" key="5">
    <source>
        <dbReference type="ARBA" id="ARBA00038106"/>
    </source>
</evidence>